<keyword evidence="1" id="KW-0808">Transferase</keyword>
<keyword evidence="1" id="KW-0723">Serine/threonine-protein kinase</keyword>
<name>A0ABQ3TYX9_STRHY</name>
<evidence type="ECO:0000256" key="1">
    <source>
        <dbReference type="ARBA" id="ARBA00022527"/>
    </source>
</evidence>
<dbReference type="PANTHER" id="PTHR35526:SF3">
    <property type="entry name" value="ANTI-SIGMA-F FACTOR RSBW"/>
    <property type="match status" value="1"/>
</dbReference>
<comment type="caution">
    <text evidence="4">The sequence shown here is derived from an EMBL/GenBank/DDBJ whole genome shotgun (WGS) entry which is preliminary data.</text>
</comment>
<dbReference type="InterPro" id="IPR050267">
    <property type="entry name" value="Anti-sigma-factor_SerPK"/>
</dbReference>
<protein>
    <submittedName>
        <fullName evidence="4">ATP-binding protein</fullName>
    </submittedName>
</protein>
<evidence type="ECO:0000313" key="5">
    <source>
        <dbReference type="Proteomes" id="UP001054854"/>
    </source>
</evidence>
<dbReference type="EMBL" id="BNEK01000003">
    <property type="protein sequence ID" value="GHJ28555.1"/>
    <property type="molecule type" value="Genomic_DNA"/>
</dbReference>
<feature type="region of interest" description="Disordered" evidence="2">
    <location>
        <begin position="139"/>
        <end position="178"/>
    </location>
</feature>
<reference evidence="4" key="1">
    <citation type="submission" date="2024-05" db="EMBL/GenBank/DDBJ databases">
        <title>Whole genome shotgun sequence of Streptomyces hygroscopicus NBRC 113678.</title>
        <authorList>
            <person name="Komaki H."/>
            <person name="Tamura T."/>
        </authorList>
    </citation>
    <scope>NUCLEOTIDE SEQUENCE</scope>
    <source>
        <strain evidence="4">N11-34</strain>
    </source>
</reference>
<evidence type="ECO:0000259" key="3">
    <source>
        <dbReference type="Pfam" id="PF13581"/>
    </source>
</evidence>
<dbReference type="InterPro" id="IPR036890">
    <property type="entry name" value="HATPase_C_sf"/>
</dbReference>
<keyword evidence="4" id="KW-0067">ATP-binding</keyword>
<evidence type="ECO:0000256" key="2">
    <source>
        <dbReference type="SAM" id="MobiDB-lite"/>
    </source>
</evidence>
<proteinExistence type="predicted"/>
<keyword evidence="4" id="KW-0547">Nucleotide-binding</keyword>
<dbReference type="CDD" id="cd16936">
    <property type="entry name" value="HATPase_RsbW-like"/>
    <property type="match status" value="1"/>
</dbReference>
<accession>A0ABQ3TYX9</accession>
<sequence length="178" mass="19263">MSRSSRGQYDATFNVEAKRLAGVRRIVREHLHWWDIGEDAVDRVLFAINELLTNVVEHTKPDENGCRMASLLVQHVPGGVTAVVTDHDARPLMRKTASPLDESGRGLTLMRALVDESAVSMCETGKDVWFFIADPASSPPNLPEPTTGIPVALDPGSGDTATTPRPNQPGLPLGETPC</sequence>
<organism evidence="4 5">
    <name type="scientific">Streptomyces hygroscopicus</name>
    <dbReference type="NCBI Taxonomy" id="1912"/>
    <lineage>
        <taxon>Bacteria</taxon>
        <taxon>Bacillati</taxon>
        <taxon>Actinomycetota</taxon>
        <taxon>Actinomycetes</taxon>
        <taxon>Kitasatosporales</taxon>
        <taxon>Streptomycetaceae</taxon>
        <taxon>Streptomyces</taxon>
        <taxon>Streptomyces violaceusniger group</taxon>
    </lineage>
</organism>
<evidence type="ECO:0000313" key="4">
    <source>
        <dbReference type="EMBL" id="GHJ28555.1"/>
    </source>
</evidence>
<feature type="domain" description="Histidine kinase/HSP90-like ATPase" evidence="3">
    <location>
        <begin position="15"/>
        <end position="130"/>
    </location>
</feature>
<dbReference type="PANTHER" id="PTHR35526">
    <property type="entry name" value="ANTI-SIGMA-F FACTOR RSBW-RELATED"/>
    <property type="match status" value="1"/>
</dbReference>
<dbReference type="InterPro" id="IPR003594">
    <property type="entry name" value="HATPase_dom"/>
</dbReference>
<dbReference type="SUPFAM" id="SSF55874">
    <property type="entry name" value="ATPase domain of HSP90 chaperone/DNA topoisomerase II/histidine kinase"/>
    <property type="match status" value="1"/>
</dbReference>
<dbReference type="Pfam" id="PF13581">
    <property type="entry name" value="HATPase_c_2"/>
    <property type="match status" value="1"/>
</dbReference>
<dbReference type="GO" id="GO:0005524">
    <property type="term" value="F:ATP binding"/>
    <property type="evidence" value="ECO:0007669"/>
    <property type="project" value="UniProtKB-KW"/>
</dbReference>
<dbReference type="RefSeq" id="WP_236257126.1">
    <property type="nucleotide sequence ID" value="NZ_BNEK01000003.1"/>
</dbReference>
<keyword evidence="1" id="KW-0418">Kinase</keyword>
<dbReference type="Proteomes" id="UP001054854">
    <property type="component" value="Unassembled WGS sequence"/>
</dbReference>
<dbReference type="Gene3D" id="3.30.565.10">
    <property type="entry name" value="Histidine kinase-like ATPase, C-terminal domain"/>
    <property type="match status" value="1"/>
</dbReference>
<keyword evidence="5" id="KW-1185">Reference proteome</keyword>
<gene>
    <name evidence="4" type="ORF">TPA0910_29880</name>
</gene>